<name>A0A2H3JE53_WOLCO</name>
<proteinExistence type="predicted"/>
<keyword evidence="2" id="KW-1185">Reference proteome</keyword>
<evidence type="ECO:0000313" key="1">
    <source>
        <dbReference type="EMBL" id="PCH40486.1"/>
    </source>
</evidence>
<dbReference type="EMBL" id="KB468053">
    <property type="protein sequence ID" value="PCH40486.1"/>
    <property type="molecule type" value="Genomic_DNA"/>
</dbReference>
<sequence>MTGSLAVAADVAVPREALKHSKAAIRLIANDVVPQTTPVNSGPSSDSPSAFPSPLGTVLPALPERVTCPRHNVCAPESTSARAQIALGPFSAAASTTSYCTHARARRPPRLSTLARAACVAWWRSSARVRAGRTIAAWRRGCHGMWGRLRSSAIARTGTGSASLDRCDRGAKLSTGIAPHCGQFDFSAFPASQSASSPVS</sequence>
<organism evidence="1 2">
    <name type="scientific">Wolfiporia cocos (strain MD-104)</name>
    <name type="common">Brown rot fungus</name>
    <dbReference type="NCBI Taxonomy" id="742152"/>
    <lineage>
        <taxon>Eukaryota</taxon>
        <taxon>Fungi</taxon>
        <taxon>Dikarya</taxon>
        <taxon>Basidiomycota</taxon>
        <taxon>Agaricomycotina</taxon>
        <taxon>Agaricomycetes</taxon>
        <taxon>Polyporales</taxon>
        <taxon>Phaeolaceae</taxon>
        <taxon>Wolfiporia</taxon>
    </lineage>
</organism>
<evidence type="ECO:0000313" key="2">
    <source>
        <dbReference type="Proteomes" id="UP000218811"/>
    </source>
</evidence>
<gene>
    <name evidence="1" type="ORF">WOLCODRAFT_150528</name>
</gene>
<dbReference type="Proteomes" id="UP000218811">
    <property type="component" value="Unassembled WGS sequence"/>
</dbReference>
<accession>A0A2H3JE53</accession>
<reference evidence="1 2" key="1">
    <citation type="journal article" date="2012" name="Science">
        <title>The Paleozoic origin of enzymatic lignin decomposition reconstructed from 31 fungal genomes.</title>
        <authorList>
            <person name="Floudas D."/>
            <person name="Binder M."/>
            <person name="Riley R."/>
            <person name="Barry K."/>
            <person name="Blanchette R.A."/>
            <person name="Henrissat B."/>
            <person name="Martinez A.T."/>
            <person name="Otillar R."/>
            <person name="Spatafora J.W."/>
            <person name="Yadav J.S."/>
            <person name="Aerts A."/>
            <person name="Benoit I."/>
            <person name="Boyd A."/>
            <person name="Carlson A."/>
            <person name="Copeland A."/>
            <person name="Coutinho P.M."/>
            <person name="de Vries R.P."/>
            <person name="Ferreira P."/>
            <person name="Findley K."/>
            <person name="Foster B."/>
            <person name="Gaskell J."/>
            <person name="Glotzer D."/>
            <person name="Gorecki P."/>
            <person name="Heitman J."/>
            <person name="Hesse C."/>
            <person name="Hori C."/>
            <person name="Igarashi K."/>
            <person name="Jurgens J.A."/>
            <person name="Kallen N."/>
            <person name="Kersten P."/>
            <person name="Kohler A."/>
            <person name="Kuees U."/>
            <person name="Kumar T.K.A."/>
            <person name="Kuo A."/>
            <person name="LaButti K."/>
            <person name="Larrondo L.F."/>
            <person name="Lindquist E."/>
            <person name="Ling A."/>
            <person name="Lombard V."/>
            <person name="Lucas S."/>
            <person name="Lundell T."/>
            <person name="Martin R."/>
            <person name="McLaughlin D.J."/>
            <person name="Morgenstern I."/>
            <person name="Morin E."/>
            <person name="Murat C."/>
            <person name="Nagy L.G."/>
            <person name="Nolan M."/>
            <person name="Ohm R.A."/>
            <person name="Patyshakuliyeva A."/>
            <person name="Rokas A."/>
            <person name="Ruiz-Duenas F.J."/>
            <person name="Sabat G."/>
            <person name="Salamov A."/>
            <person name="Samejima M."/>
            <person name="Schmutz J."/>
            <person name="Slot J.C."/>
            <person name="St John F."/>
            <person name="Stenlid J."/>
            <person name="Sun H."/>
            <person name="Sun S."/>
            <person name="Syed K."/>
            <person name="Tsang A."/>
            <person name="Wiebenga A."/>
            <person name="Young D."/>
            <person name="Pisabarro A."/>
            <person name="Eastwood D.C."/>
            <person name="Martin F."/>
            <person name="Cullen D."/>
            <person name="Grigoriev I.V."/>
            <person name="Hibbett D.S."/>
        </authorList>
    </citation>
    <scope>NUCLEOTIDE SEQUENCE [LARGE SCALE GENOMIC DNA]</scope>
    <source>
        <strain evidence="1 2">MD-104</strain>
    </source>
</reference>
<dbReference type="AlphaFoldDB" id="A0A2H3JE53"/>
<protein>
    <submittedName>
        <fullName evidence="1">Uncharacterized protein</fullName>
    </submittedName>
</protein>